<comment type="catalytic activity">
    <reaction evidence="9 12">
        <text>[(1-&gt;4)-alpha-D-galacturonosyl methyl ester](n) + n H2O = [(1-&gt;4)-alpha-D-galacturonosyl](n) + n methanol + n H(+)</text>
        <dbReference type="Rhea" id="RHEA:22380"/>
        <dbReference type="Rhea" id="RHEA-COMP:14570"/>
        <dbReference type="Rhea" id="RHEA-COMP:14573"/>
        <dbReference type="ChEBI" id="CHEBI:15377"/>
        <dbReference type="ChEBI" id="CHEBI:15378"/>
        <dbReference type="ChEBI" id="CHEBI:17790"/>
        <dbReference type="ChEBI" id="CHEBI:140522"/>
        <dbReference type="ChEBI" id="CHEBI:140523"/>
        <dbReference type="EC" id="3.1.1.11"/>
    </reaction>
</comment>
<evidence type="ECO:0000259" key="13">
    <source>
        <dbReference type="SMART" id="SM00856"/>
    </source>
</evidence>
<dbReference type="SUPFAM" id="SSF101148">
    <property type="entry name" value="Plant invertase/pectin methylesterase inhibitor"/>
    <property type="match status" value="1"/>
</dbReference>
<dbReference type="GO" id="GO:0030599">
    <property type="term" value="F:pectinesterase activity"/>
    <property type="evidence" value="ECO:0007669"/>
    <property type="project" value="UniProtKB-UniRule"/>
</dbReference>
<evidence type="ECO:0000256" key="9">
    <source>
        <dbReference type="ARBA" id="ARBA00047928"/>
    </source>
</evidence>
<dbReference type="InterPro" id="IPR000070">
    <property type="entry name" value="Pectinesterase_cat"/>
</dbReference>
<dbReference type="GO" id="GO:0042545">
    <property type="term" value="P:cell wall modification"/>
    <property type="evidence" value="ECO:0007669"/>
    <property type="project" value="UniProtKB-UniRule"/>
</dbReference>
<dbReference type="InterPro" id="IPR011050">
    <property type="entry name" value="Pectin_lyase_fold/virulence"/>
</dbReference>
<keyword evidence="5 12" id="KW-0378">Hydrolase</keyword>
<evidence type="ECO:0000256" key="7">
    <source>
        <dbReference type="ARBA" id="ARBA00023157"/>
    </source>
</evidence>
<feature type="domain" description="Pectinesterase inhibitor" evidence="13">
    <location>
        <begin position="45"/>
        <end position="197"/>
    </location>
</feature>
<name>A0AAQ3Q8F3_9LILI</name>
<dbReference type="Pfam" id="PF04043">
    <property type="entry name" value="PMEI"/>
    <property type="match status" value="1"/>
</dbReference>
<dbReference type="SMART" id="SM00856">
    <property type="entry name" value="PMEI"/>
    <property type="match status" value="1"/>
</dbReference>
<dbReference type="InterPro" id="IPR012334">
    <property type="entry name" value="Pectin_lyas_fold"/>
</dbReference>
<comment type="similarity">
    <text evidence="2">In the N-terminal section; belongs to the PMEI family.</text>
</comment>
<dbReference type="InterPro" id="IPR006501">
    <property type="entry name" value="Pectinesterase_inhib_dom"/>
</dbReference>
<evidence type="ECO:0000256" key="11">
    <source>
        <dbReference type="PROSITE-ProRule" id="PRU10040"/>
    </source>
</evidence>
<organism evidence="14 15">
    <name type="scientific">Canna indica</name>
    <name type="common">Indian-shot</name>
    <dbReference type="NCBI Taxonomy" id="4628"/>
    <lineage>
        <taxon>Eukaryota</taxon>
        <taxon>Viridiplantae</taxon>
        <taxon>Streptophyta</taxon>
        <taxon>Embryophyta</taxon>
        <taxon>Tracheophyta</taxon>
        <taxon>Spermatophyta</taxon>
        <taxon>Magnoliopsida</taxon>
        <taxon>Liliopsida</taxon>
        <taxon>Zingiberales</taxon>
        <taxon>Cannaceae</taxon>
        <taxon>Canna</taxon>
    </lineage>
</organism>
<dbReference type="EC" id="3.1.1.11" evidence="4 12"/>
<feature type="active site" evidence="11">
    <location>
        <position position="392"/>
    </location>
</feature>
<comment type="pathway">
    <text evidence="1 12">Glycan metabolism; pectin degradation; 2-dehydro-3-deoxy-D-gluconate from pectin: step 1/5.</text>
</comment>
<evidence type="ECO:0000313" key="14">
    <source>
        <dbReference type="EMBL" id="WOL00301.1"/>
    </source>
</evidence>
<evidence type="ECO:0000256" key="10">
    <source>
        <dbReference type="ARBA" id="ARBA00057335"/>
    </source>
</evidence>
<gene>
    <name evidence="14" type="ORF">Cni_G09014</name>
</gene>
<keyword evidence="15" id="KW-1185">Reference proteome</keyword>
<evidence type="ECO:0000256" key="3">
    <source>
        <dbReference type="ARBA" id="ARBA00007786"/>
    </source>
</evidence>
<proteinExistence type="inferred from homology"/>
<keyword evidence="7" id="KW-1015">Disulfide bond</keyword>
<sequence length="563" mass="62591">MGNQKVVIIGVSVVVLVAVIGTVAVTLSSSHSSAAQPTEEKTLSTSQKNIQEFCSPTDYRQTCEDALHSVTGNDTDPKQLMGAIFNITIDNIKKAFDHSSVLSEAAKDPRTSEALENCRELLDYAIEDLRTSVSKIDDLSFGKVGTFIDDLKIWLSATITYQTTCLDGFENTTTDAGESMRKALNSSKELTSNILAIITKVGDTVSEFNLGLSRKLLSDEYPSWFSPSKRRLLQLSLSELKPNIVVAQDGSGDVQTINEALLHAPKKSQDTFIIYIKEGVYKEKIQVNRSNSHVMMIGDGPDKTKITGNLNYVDGIGTFRTATLGVVGDDFIGKDLWIENSAGPAKHQAVAMRSQSDRTVFYNVRFDGYQDTLYAHANRQFYRDCNISGTIDFIFGDSASIFQNCLIIVRKPLDNQRNIVTAQGRDDKRGASAIILHNCTITADPEYYPFRAKLPTYLGRPWKIYSRTIVMQSQLDDLIHPDGWLPWNGDYGLNTLFYTEIDNRGPGADKSKRVAWKGVKKVDYGHASKYTVENFIKGNKWLPQTGVPFFPGMLPQTQADRIH</sequence>
<dbReference type="PROSITE" id="PS00503">
    <property type="entry name" value="PECTINESTERASE_2"/>
    <property type="match status" value="1"/>
</dbReference>
<dbReference type="CDD" id="cd15798">
    <property type="entry name" value="PMEI-like_3"/>
    <property type="match status" value="1"/>
</dbReference>
<evidence type="ECO:0000256" key="12">
    <source>
        <dbReference type="RuleBase" id="RU000589"/>
    </source>
</evidence>
<dbReference type="InterPro" id="IPR035513">
    <property type="entry name" value="Invertase/methylesterase_inhib"/>
</dbReference>
<evidence type="ECO:0000256" key="4">
    <source>
        <dbReference type="ARBA" id="ARBA00013229"/>
    </source>
</evidence>
<dbReference type="GO" id="GO:0004857">
    <property type="term" value="F:enzyme inhibitor activity"/>
    <property type="evidence" value="ECO:0007669"/>
    <property type="project" value="InterPro"/>
</dbReference>
<protein>
    <recommendedName>
        <fullName evidence="4 12">Pectinesterase</fullName>
        <ecNumber evidence="4 12">3.1.1.11</ecNumber>
    </recommendedName>
</protein>
<evidence type="ECO:0000256" key="8">
    <source>
        <dbReference type="ARBA" id="ARBA00023180"/>
    </source>
</evidence>
<keyword evidence="8" id="KW-0325">Glycoprotein</keyword>
<accession>A0AAQ3Q8F3</accession>
<dbReference type="Proteomes" id="UP001327560">
    <property type="component" value="Chromosome 3"/>
</dbReference>
<comment type="similarity">
    <text evidence="3">In the C-terminal section; belongs to the pectinesterase family.</text>
</comment>
<evidence type="ECO:0000313" key="15">
    <source>
        <dbReference type="Proteomes" id="UP001327560"/>
    </source>
</evidence>
<keyword evidence="12" id="KW-0964">Secreted</keyword>
<dbReference type="GO" id="GO:0045490">
    <property type="term" value="P:pectin catabolic process"/>
    <property type="evidence" value="ECO:0007669"/>
    <property type="project" value="UniProtKB-UniRule"/>
</dbReference>
<dbReference type="PROSITE" id="PS00800">
    <property type="entry name" value="PECTINESTERASE_1"/>
    <property type="match status" value="1"/>
</dbReference>
<keyword evidence="6 12" id="KW-0063">Aspartyl esterase</keyword>
<evidence type="ECO:0000256" key="2">
    <source>
        <dbReference type="ARBA" id="ARBA00006027"/>
    </source>
</evidence>
<reference evidence="14 15" key="1">
    <citation type="submission" date="2023-10" db="EMBL/GenBank/DDBJ databases">
        <title>Chromosome-scale genome assembly provides insights into flower coloration mechanisms of Canna indica.</title>
        <authorList>
            <person name="Li C."/>
        </authorList>
    </citation>
    <scope>NUCLEOTIDE SEQUENCE [LARGE SCALE GENOMIC DNA]</scope>
    <source>
        <tissue evidence="14">Flower</tissue>
    </source>
</reference>
<dbReference type="SUPFAM" id="SSF51126">
    <property type="entry name" value="Pectin lyase-like"/>
    <property type="match status" value="1"/>
</dbReference>
<dbReference type="EMBL" id="CP136892">
    <property type="protein sequence ID" value="WOL00301.1"/>
    <property type="molecule type" value="Genomic_DNA"/>
</dbReference>
<evidence type="ECO:0000256" key="5">
    <source>
        <dbReference type="ARBA" id="ARBA00022801"/>
    </source>
</evidence>
<dbReference type="Gene3D" id="2.160.20.10">
    <property type="entry name" value="Single-stranded right-handed beta-helix, Pectin lyase-like"/>
    <property type="match status" value="1"/>
</dbReference>
<dbReference type="FunFam" id="2.160.20.10:FF:000001">
    <property type="entry name" value="Pectinesterase"/>
    <property type="match status" value="1"/>
</dbReference>
<dbReference type="AlphaFoldDB" id="A0AAQ3Q8F3"/>
<keyword evidence="12" id="KW-0961">Cell wall biogenesis/degradation</keyword>
<evidence type="ECO:0000256" key="6">
    <source>
        <dbReference type="ARBA" id="ARBA00023085"/>
    </source>
</evidence>
<dbReference type="InterPro" id="IPR018040">
    <property type="entry name" value="Pectinesterase_Tyr_AS"/>
</dbReference>
<evidence type="ECO:0000256" key="1">
    <source>
        <dbReference type="ARBA" id="ARBA00005184"/>
    </source>
</evidence>
<dbReference type="PANTHER" id="PTHR31707">
    <property type="entry name" value="PECTINESTERASE"/>
    <property type="match status" value="1"/>
</dbReference>
<dbReference type="InterPro" id="IPR033131">
    <property type="entry name" value="Pectinesterase_Asp_AS"/>
</dbReference>
<dbReference type="NCBIfam" id="TIGR01614">
    <property type="entry name" value="PME_inhib"/>
    <property type="match status" value="1"/>
</dbReference>
<comment type="subcellular location">
    <subcellularLocation>
        <location evidence="12">Secreted</location>
        <location evidence="12">Cell wall</location>
    </subcellularLocation>
</comment>
<dbReference type="FunFam" id="1.20.140.40:FF:000001">
    <property type="entry name" value="Pectinesterase"/>
    <property type="match status" value="1"/>
</dbReference>
<dbReference type="Pfam" id="PF01095">
    <property type="entry name" value="Pectinesterase"/>
    <property type="match status" value="1"/>
</dbReference>
<comment type="function">
    <text evidence="10 12">Acts in the modification of cell walls via demethylesterification of cell wall pectin.</text>
</comment>
<dbReference type="Gene3D" id="1.20.140.40">
    <property type="entry name" value="Invertase/pectin methylesterase inhibitor family protein"/>
    <property type="match status" value="1"/>
</dbReference>
<keyword evidence="12" id="KW-0134">Cell wall</keyword>